<dbReference type="InterPro" id="IPR003838">
    <property type="entry name" value="ABC3_permease_C"/>
</dbReference>
<dbReference type="Proteomes" id="UP001272242">
    <property type="component" value="Unassembled WGS sequence"/>
</dbReference>
<gene>
    <name evidence="10" type="primary">devC</name>
    <name evidence="10" type="ORF">R5W23_002163</name>
</gene>
<reference evidence="11" key="1">
    <citation type="journal article" date="2023" name="Mar. Drugs">
        <title>Gemmata algarum, a Novel Planctomycete Isolated from an Algal Mat, Displays Antimicrobial Activity.</title>
        <authorList>
            <person name="Kumar G."/>
            <person name="Kallscheuer N."/>
            <person name="Kashif M."/>
            <person name="Ahamad S."/>
            <person name="Jagadeeshwari U."/>
            <person name="Pannikurungottu S."/>
            <person name="Haufschild T."/>
            <person name="Kabuu M."/>
            <person name="Sasikala C."/>
            <person name="Jogler C."/>
            <person name="Ramana C."/>
        </authorList>
    </citation>
    <scope>NUCLEOTIDE SEQUENCE [LARGE SCALE GENOMIC DNA]</scope>
    <source>
        <strain evidence="11">JC673</strain>
    </source>
</reference>
<keyword evidence="2" id="KW-0813">Transport</keyword>
<feature type="transmembrane region" description="Helical" evidence="7">
    <location>
        <begin position="374"/>
        <end position="393"/>
    </location>
</feature>
<evidence type="ECO:0000256" key="2">
    <source>
        <dbReference type="ARBA" id="ARBA00022448"/>
    </source>
</evidence>
<sequence>MRPPLVPLAWKNLTHDKVRFGLFASGIGFAVVLMGVQYGIMNAMLDSNTVLIERLKGDIVLINPNKASLLYREGVSRRRIAEAEGVAGVASAHPVFVEYSTAALRHTADDPAARTSTRRVRVIGVDPNADLLNLPGVSADEWRELNTPGTALYDRASRAHPDQARHPGESVFGKLAPGTRTELAGRDVRMVAGFEMGFDFGTDGSVVVSDRTFSEWVREPYYPTSPLAEADIGVVKLRPGADPHAIKAALQAKFAPGGDVLVLTRDELVSREKGFWWTNTPIGFAFGAGVLLGFVVGMVICYQILASDVADHLPEYATLKAIGYTNRYLSWVVLQEALILAVAGFAPGILVTFGTYLLLTVLTGLPMILTPARFALVLALTVVMCAASGLLAVSKVKKVDPADVF</sequence>
<feature type="transmembrane region" description="Helical" evidence="7">
    <location>
        <begin position="337"/>
        <end position="362"/>
    </location>
</feature>
<dbReference type="InterPro" id="IPR025857">
    <property type="entry name" value="MacB_PCD"/>
</dbReference>
<evidence type="ECO:0000256" key="3">
    <source>
        <dbReference type="ARBA" id="ARBA00022475"/>
    </source>
</evidence>
<feature type="domain" description="ABC3 transporter permease C-terminal" evidence="8">
    <location>
        <begin position="290"/>
        <end position="401"/>
    </location>
</feature>
<accession>A0ABU5F153</accession>
<dbReference type="NCBIfam" id="TIGR01185">
    <property type="entry name" value="devC"/>
    <property type="match status" value="1"/>
</dbReference>
<comment type="caution">
    <text evidence="10">The sequence shown here is derived from an EMBL/GenBank/DDBJ whole genome shotgun (WGS) entry which is preliminary data.</text>
</comment>
<keyword evidence="3" id="KW-1003">Cell membrane</keyword>
<dbReference type="InterPro" id="IPR051125">
    <property type="entry name" value="ABC-4/HrtB_transporter"/>
</dbReference>
<feature type="transmembrane region" description="Helical" evidence="7">
    <location>
        <begin position="20"/>
        <end position="40"/>
    </location>
</feature>
<name>A0ABU5F153_9BACT</name>
<evidence type="ECO:0000259" key="9">
    <source>
        <dbReference type="Pfam" id="PF12704"/>
    </source>
</evidence>
<evidence type="ECO:0000256" key="1">
    <source>
        <dbReference type="ARBA" id="ARBA00004651"/>
    </source>
</evidence>
<evidence type="ECO:0000313" key="10">
    <source>
        <dbReference type="EMBL" id="MDY3560914.1"/>
    </source>
</evidence>
<evidence type="ECO:0000259" key="8">
    <source>
        <dbReference type="Pfam" id="PF02687"/>
    </source>
</evidence>
<dbReference type="RefSeq" id="WP_320687409.1">
    <property type="nucleotide sequence ID" value="NZ_JAXBLV010000186.1"/>
</dbReference>
<evidence type="ECO:0000256" key="7">
    <source>
        <dbReference type="SAM" id="Phobius"/>
    </source>
</evidence>
<feature type="domain" description="MacB-like periplasmic core" evidence="9">
    <location>
        <begin position="22"/>
        <end position="252"/>
    </location>
</feature>
<dbReference type="EMBL" id="JAXBLV010000186">
    <property type="protein sequence ID" value="MDY3560914.1"/>
    <property type="molecule type" value="Genomic_DNA"/>
</dbReference>
<keyword evidence="11" id="KW-1185">Reference proteome</keyword>
<proteinExistence type="predicted"/>
<keyword evidence="5 7" id="KW-1133">Transmembrane helix</keyword>
<dbReference type="Pfam" id="PF02687">
    <property type="entry name" value="FtsX"/>
    <property type="match status" value="1"/>
</dbReference>
<dbReference type="InterPro" id="IPR005891">
    <property type="entry name" value="DevC"/>
</dbReference>
<protein>
    <submittedName>
        <fullName evidence="10">ABC transporter permease DevC</fullName>
    </submittedName>
</protein>
<dbReference type="PANTHER" id="PTHR43738:SF1">
    <property type="entry name" value="HEMIN TRANSPORT SYSTEM PERMEASE PROTEIN HRTB-RELATED"/>
    <property type="match status" value="1"/>
</dbReference>
<dbReference type="Pfam" id="PF12704">
    <property type="entry name" value="MacB_PCD"/>
    <property type="match status" value="1"/>
</dbReference>
<comment type="subcellular location">
    <subcellularLocation>
        <location evidence="1">Cell membrane</location>
        <topology evidence="1">Multi-pass membrane protein</topology>
    </subcellularLocation>
</comment>
<keyword evidence="4 7" id="KW-0812">Transmembrane</keyword>
<evidence type="ECO:0000256" key="4">
    <source>
        <dbReference type="ARBA" id="ARBA00022692"/>
    </source>
</evidence>
<evidence type="ECO:0000256" key="5">
    <source>
        <dbReference type="ARBA" id="ARBA00022989"/>
    </source>
</evidence>
<dbReference type="PIRSF" id="PIRSF031773">
    <property type="entry name" value="DevC"/>
    <property type="match status" value="1"/>
</dbReference>
<keyword evidence="6 7" id="KW-0472">Membrane</keyword>
<feature type="transmembrane region" description="Helical" evidence="7">
    <location>
        <begin position="282"/>
        <end position="305"/>
    </location>
</feature>
<evidence type="ECO:0000313" key="11">
    <source>
        <dbReference type="Proteomes" id="UP001272242"/>
    </source>
</evidence>
<evidence type="ECO:0000256" key="6">
    <source>
        <dbReference type="ARBA" id="ARBA00023136"/>
    </source>
</evidence>
<organism evidence="10 11">
    <name type="scientific">Gemmata algarum</name>
    <dbReference type="NCBI Taxonomy" id="2975278"/>
    <lineage>
        <taxon>Bacteria</taxon>
        <taxon>Pseudomonadati</taxon>
        <taxon>Planctomycetota</taxon>
        <taxon>Planctomycetia</taxon>
        <taxon>Gemmatales</taxon>
        <taxon>Gemmataceae</taxon>
        <taxon>Gemmata</taxon>
    </lineage>
</organism>
<dbReference type="PANTHER" id="PTHR43738">
    <property type="entry name" value="ABC TRANSPORTER, MEMBRANE PROTEIN"/>
    <property type="match status" value="1"/>
</dbReference>